<feature type="domain" description="GB1/RHD3-type G" evidence="6">
    <location>
        <begin position="129"/>
        <end position="381"/>
    </location>
</feature>
<feature type="region of interest" description="Disordered" evidence="5">
    <location>
        <begin position="66"/>
        <end position="86"/>
    </location>
</feature>
<keyword evidence="3" id="KW-0342">GTP-binding</keyword>
<dbReference type="GO" id="GO:0005525">
    <property type="term" value="F:GTP binding"/>
    <property type="evidence" value="ECO:0007669"/>
    <property type="project" value="UniProtKB-KW"/>
</dbReference>
<evidence type="ECO:0000256" key="3">
    <source>
        <dbReference type="ARBA" id="ARBA00023134"/>
    </source>
</evidence>
<dbReference type="Pfam" id="PF02263">
    <property type="entry name" value="GBP"/>
    <property type="match status" value="1"/>
</dbReference>
<evidence type="ECO:0000256" key="5">
    <source>
        <dbReference type="SAM" id="MobiDB-lite"/>
    </source>
</evidence>
<organism evidence="7 8">
    <name type="scientific">Pelagomonas calceolata</name>
    <dbReference type="NCBI Taxonomy" id="35677"/>
    <lineage>
        <taxon>Eukaryota</taxon>
        <taxon>Sar</taxon>
        <taxon>Stramenopiles</taxon>
        <taxon>Ochrophyta</taxon>
        <taxon>Pelagophyceae</taxon>
        <taxon>Pelagomonadales</taxon>
        <taxon>Pelagomonadaceae</taxon>
        <taxon>Pelagomonas</taxon>
    </lineage>
</organism>
<comment type="similarity">
    <text evidence="4">Belongs to the TRAFAC class dynamin-like GTPase superfamily. GB1/RHD3 GTPase family.</text>
</comment>
<gene>
    <name evidence="7" type="ORF">PECAL_6P18470</name>
</gene>
<dbReference type="CDD" id="cd01851">
    <property type="entry name" value="GBP"/>
    <property type="match status" value="1"/>
</dbReference>
<feature type="region of interest" description="Disordered" evidence="5">
    <location>
        <begin position="690"/>
        <end position="715"/>
    </location>
</feature>
<evidence type="ECO:0000256" key="2">
    <source>
        <dbReference type="ARBA" id="ARBA00022801"/>
    </source>
</evidence>
<dbReference type="InterPro" id="IPR003191">
    <property type="entry name" value="Guanylate-bd/ATL_C"/>
</dbReference>
<dbReference type="Pfam" id="PF02841">
    <property type="entry name" value="GBP_C"/>
    <property type="match status" value="1"/>
</dbReference>
<evidence type="ECO:0000256" key="1">
    <source>
        <dbReference type="ARBA" id="ARBA00022741"/>
    </source>
</evidence>
<accession>A0A8J2SZ05</accession>
<keyword evidence="1" id="KW-0547">Nucleotide-binding</keyword>
<dbReference type="InterPro" id="IPR015894">
    <property type="entry name" value="Guanylate-bd_N"/>
</dbReference>
<feature type="region of interest" description="Disordered" evidence="5">
    <location>
        <begin position="1"/>
        <end position="28"/>
    </location>
</feature>
<protein>
    <recommendedName>
        <fullName evidence="6">GB1/RHD3-type G domain-containing protein</fullName>
    </recommendedName>
</protein>
<dbReference type="InterPro" id="IPR030386">
    <property type="entry name" value="G_GB1_RHD3_dom"/>
</dbReference>
<dbReference type="InterPro" id="IPR027417">
    <property type="entry name" value="P-loop_NTPase"/>
</dbReference>
<dbReference type="SUPFAM" id="SSF48340">
    <property type="entry name" value="Interferon-induced guanylate-binding protein 1 (GBP1), C-terminal domain"/>
    <property type="match status" value="1"/>
</dbReference>
<dbReference type="Proteomes" id="UP000789595">
    <property type="component" value="Unassembled WGS sequence"/>
</dbReference>
<evidence type="ECO:0000256" key="4">
    <source>
        <dbReference type="PROSITE-ProRule" id="PRU01052"/>
    </source>
</evidence>
<dbReference type="SUPFAM" id="SSF52540">
    <property type="entry name" value="P-loop containing nucleoside triphosphate hydrolases"/>
    <property type="match status" value="1"/>
</dbReference>
<dbReference type="PROSITE" id="PS51715">
    <property type="entry name" value="G_GB1_RHD3"/>
    <property type="match status" value="1"/>
</dbReference>
<proteinExistence type="inferred from homology"/>
<feature type="compositionally biased region" description="Polar residues" evidence="5">
    <location>
        <begin position="72"/>
        <end position="86"/>
    </location>
</feature>
<comment type="caution">
    <text evidence="7">The sequence shown here is derived from an EMBL/GenBank/DDBJ whole genome shotgun (WGS) entry which is preliminary data.</text>
</comment>
<reference evidence="7" key="1">
    <citation type="submission" date="2021-11" db="EMBL/GenBank/DDBJ databases">
        <authorList>
            <consortium name="Genoscope - CEA"/>
            <person name="William W."/>
        </authorList>
    </citation>
    <scope>NUCLEOTIDE SEQUENCE</scope>
</reference>
<dbReference type="Gene3D" id="1.20.1000.10">
    <property type="entry name" value="Guanylate-binding protein, C-terminal domain"/>
    <property type="match status" value="1"/>
</dbReference>
<dbReference type="Gene3D" id="3.40.50.300">
    <property type="entry name" value="P-loop containing nucleotide triphosphate hydrolases"/>
    <property type="match status" value="1"/>
</dbReference>
<keyword evidence="8" id="KW-1185">Reference proteome</keyword>
<dbReference type="PANTHER" id="PTHR10751">
    <property type="entry name" value="GUANYLATE BINDING PROTEIN"/>
    <property type="match status" value="1"/>
</dbReference>
<dbReference type="EMBL" id="CAKKNE010000006">
    <property type="protein sequence ID" value="CAH0380204.1"/>
    <property type="molecule type" value="Genomic_DNA"/>
</dbReference>
<keyword evidence="2" id="KW-0378">Hydrolase</keyword>
<feature type="compositionally biased region" description="Basic and acidic residues" evidence="5">
    <location>
        <begin position="691"/>
        <end position="701"/>
    </location>
</feature>
<name>A0A8J2SZ05_9STRA</name>
<sequence length="721" mass="80077">MLNSITNMGKKTKKKAAPPPPPLTSGQRVRYQGAEGFVSKINGDAYEIALDGGRVVQATRNDLEPIHRRLSTKQPSNKLSSTRSSTELDYRGTNFEDFPDEALPLIEVSDDKEVLKVNEEAVELLRRIDCAICPISIVGLYRTGKSSLLNFLHGGKAGFRTGHSVSRCTRGVWIYGRPTRATLGDGTQVAVVLLDTEGVGGLEADRRYDERIFALATLLSATLVYNSLGSIDENAIGQLSFVAQLSRHVRFAPKEDNDVDEGDEAEEDARRLGAVMPAFTWVLRDFALELADERGDAITADEYLDRSLRPQRGFEAAVLERNRVRHVLGAFFPKRQCRTLVRPVHDEAKLQQVDSLSPEELRPEFRRNLEELKDALFAPEHVKPKCAPGSNAPVSGSAFVDLAQQFVEAINNGGVPVVSSAWDHVSQTECTHASKEALQLYSEVSLDLPLDEVELHALLEKAENDALSAFDARALGDARPEHRKDLKTQLAKKTKDWRSRNDAASQDACRKSLDQLYMDVVFESLQNLGKEEAGATDAAMRLEDAWSELRKRYAKDPRARGPARDRALASCLSMKWPEAAHELARRLEQRCDEAVRKEHDKLVGARAELAELEGSAAARARMLEDAQAALVSTQLEKARHEARCQAATRNLEEVQRRSDRDKGRWDEERKRLEVELERCRAKLSVATEKVNNQERAKEDSMRALPSPSNTAGKGGCACVVA</sequence>
<dbReference type="OrthoDB" id="2135133at2759"/>
<dbReference type="InterPro" id="IPR036543">
    <property type="entry name" value="Guanylate-bd_C_sf"/>
</dbReference>
<evidence type="ECO:0000259" key="6">
    <source>
        <dbReference type="PROSITE" id="PS51715"/>
    </source>
</evidence>
<dbReference type="GO" id="GO:0003924">
    <property type="term" value="F:GTPase activity"/>
    <property type="evidence" value="ECO:0007669"/>
    <property type="project" value="InterPro"/>
</dbReference>
<evidence type="ECO:0000313" key="8">
    <source>
        <dbReference type="Proteomes" id="UP000789595"/>
    </source>
</evidence>
<evidence type="ECO:0000313" key="7">
    <source>
        <dbReference type="EMBL" id="CAH0380204.1"/>
    </source>
</evidence>
<dbReference type="AlphaFoldDB" id="A0A8J2SZ05"/>